<dbReference type="Proteomes" id="UP000032483">
    <property type="component" value="Unassembled WGS sequence"/>
</dbReference>
<dbReference type="AlphaFoldDB" id="A0A0D8J2Z2"/>
<name>A0A0D8J2Z2_9FIRM</name>
<keyword evidence="2" id="KW-1185">Reference proteome</keyword>
<organism evidence="1 2">
    <name type="scientific">Ruthenibacterium lactatiformans</name>
    <dbReference type="NCBI Taxonomy" id="1550024"/>
    <lineage>
        <taxon>Bacteria</taxon>
        <taxon>Bacillati</taxon>
        <taxon>Bacillota</taxon>
        <taxon>Clostridia</taxon>
        <taxon>Eubacteriales</taxon>
        <taxon>Oscillospiraceae</taxon>
        <taxon>Ruthenibacterium</taxon>
    </lineage>
</organism>
<evidence type="ECO:0000313" key="1">
    <source>
        <dbReference type="EMBL" id="KJF41129.1"/>
    </source>
</evidence>
<proteinExistence type="predicted"/>
<reference evidence="1" key="1">
    <citation type="submission" date="2015-02" db="EMBL/GenBank/DDBJ databases">
        <title>A novel member of the family Ruminococcaceae isolated from human feces.</title>
        <authorList>
            <person name="Shkoporov A.N."/>
            <person name="Chaplin A.V."/>
            <person name="Motuzova O.V."/>
            <person name="Kafarskaia L.I."/>
            <person name="Khokhlova E.V."/>
            <person name="Efimov B.A."/>
        </authorList>
    </citation>
    <scope>NUCLEOTIDE SEQUENCE [LARGE SCALE GENOMIC DNA]</scope>
    <source>
        <strain evidence="1">585-1</strain>
    </source>
</reference>
<accession>A0A0D8J2Z2</accession>
<dbReference type="EMBL" id="JXXK01000002">
    <property type="protein sequence ID" value="KJF41129.1"/>
    <property type="molecule type" value="Genomic_DNA"/>
</dbReference>
<comment type="caution">
    <text evidence="1">The sequence shown here is derived from an EMBL/GenBank/DDBJ whole genome shotgun (WGS) entry which is preliminary data.</text>
</comment>
<evidence type="ECO:0000313" key="2">
    <source>
        <dbReference type="Proteomes" id="UP000032483"/>
    </source>
</evidence>
<gene>
    <name evidence="1" type="ORF">TQ39_02650</name>
</gene>
<sequence length="189" mass="20612">MNNYTANKELKAVLDDFVAQYAAACEASRVAFMKSSKGGDRIPEPGHLYGNDAKEAFDQTCAELRSRAAAVLDTMTEEARAQLYAVPDRDCSAIINAVNGRTNLTREEVDGLLTKYGYNALTYRAIASAAKANEITVNDCPQQVLFNDLVELRRAFDETLTTASAEAGHAAEGFAELFKMMNIDSVIPE</sequence>
<dbReference type="RefSeq" id="WP_050004460.1">
    <property type="nucleotide sequence ID" value="NZ_DAWBJP010000022.1"/>
</dbReference>
<protein>
    <submittedName>
        <fullName evidence="1">Uncharacterized protein</fullName>
    </submittedName>
</protein>
<dbReference type="GeneID" id="42855535"/>